<comment type="caution">
    <text evidence="1">The sequence shown here is derived from an EMBL/GenBank/DDBJ whole genome shotgun (WGS) entry which is preliminary data.</text>
</comment>
<evidence type="ECO:0000313" key="1">
    <source>
        <dbReference type="EMBL" id="CAG8551684.1"/>
    </source>
</evidence>
<organism evidence="1 2">
    <name type="scientific">Racocetra persica</name>
    <dbReference type="NCBI Taxonomy" id="160502"/>
    <lineage>
        <taxon>Eukaryota</taxon>
        <taxon>Fungi</taxon>
        <taxon>Fungi incertae sedis</taxon>
        <taxon>Mucoromycota</taxon>
        <taxon>Glomeromycotina</taxon>
        <taxon>Glomeromycetes</taxon>
        <taxon>Diversisporales</taxon>
        <taxon>Gigasporaceae</taxon>
        <taxon>Racocetra</taxon>
    </lineage>
</organism>
<sequence>ACMKILELDSKKDFDAKVAVIDFWTKKILIANVRPEFLTEIQKFPFPIQRLIAEEAYAVSKKVQEGKKMPNLKTAECFCKFFTQYMLPCRHIFHKQLCGDSNILMLEMWYYFQGTFKESGIEVYQSRQLVEILLIQRSDAEKT</sequence>
<gene>
    <name evidence="1" type="ORF">RPERSI_LOCUS3986</name>
</gene>
<name>A0ACA9LX00_9GLOM</name>
<dbReference type="Proteomes" id="UP000789920">
    <property type="component" value="Unassembled WGS sequence"/>
</dbReference>
<protein>
    <submittedName>
        <fullName evidence="1">25030_t:CDS:1</fullName>
    </submittedName>
</protein>
<feature type="non-terminal residue" evidence="1">
    <location>
        <position position="1"/>
    </location>
</feature>
<proteinExistence type="predicted"/>
<evidence type="ECO:0000313" key="2">
    <source>
        <dbReference type="Proteomes" id="UP000789920"/>
    </source>
</evidence>
<dbReference type="EMBL" id="CAJVQC010005272">
    <property type="protein sequence ID" value="CAG8551684.1"/>
    <property type="molecule type" value="Genomic_DNA"/>
</dbReference>
<reference evidence="1" key="1">
    <citation type="submission" date="2021-06" db="EMBL/GenBank/DDBJ databases">
        <authorList>
            <person name="Kallberg Y."/>
            <person name="Tangrot J."/>
            <person name="Rosling A."/>
        </authorList>
    </citation>
    <scope>NUCLEOTIDE SEQUENCE</scope>
    <source>
        <strain evidence="1">MA461A</strain>
    </source>
</reference>
<keyword evidence="2" id="KW-1185">Reference proteome</keyword>
<accession>A0ACA9LX00</accession>